<dbReference type="EMBL" id="BAAAQF010000007">
    <property type="protein sequence ID" value="GAA1676266.1"/>
    <property type="molecule type" value="Genomic_DNA"/>
</dbReference>
<dbReference type="PANTHER" id="PTHR43755">
    <property type="match status" value="1"/>
</dbReference>
<proteinExistence type="predicted"/>
<keyword evidence="3" id="KW-1185">Reference proteome</keyword>
<gene>
    <name evidence="2" type="ORF">GCM10009830_23680</name>
</gene>
<sequence length="437" mass="47877">MEAPAILSGGTMRTRPRVVIAGGGFAGLETAFTLRSRLGDRVDLRLIANEHDFLFRPNTIYLPFGGDEAKLHVPLTDAAVRRGVDLVRASLKRVDTDLHLVELDDGTIEHYDYLVLATGAAMRPEEVPGLAEHARTIWTPGQMHDLGDDLERLHLAAADGEVRHVLFAVPPGNKCAGPLYEIAFMLETWLRRRHLRDLVCLTFTTYEHQFIQAFGPGVHHVVADEFADRGVNGYTDQALTRVEDGIAHYANGTARTFDLLVAFPPYRAAVDYPGLPTDDRGFLLTEPDTRRVQGTANVYAPGDAGDFPVKQAFLAFLQADAVADDIAARIDPAAVPAPRRFAPVSMCVMEMLDKAAFAQVPLQTTGDPAAPVRVDPDAEEDYLVGVSPIWRLGKKALGYYLPHQFAAGRPFHGGLAWHAMELGLKGMSKTLADQVRE</sequence>
<accession>A0ABN2GSY2</accession>
<reference evidence="2 3" key="1">
    <citation type="journal article" date="2019" name="Int. J. Syst. Evol. Microbiol.">
        <title>The Global Catalogue of Microorganisms (GCM) 10K type strain sequencing project: providing services to taxonomists for standard genome sequencing and annotation.</title>
        <authorList>
            <consortium name="The Broad Institute Genomics Platform"/>
            <consortium name="The Broad Institute Genome Sequencing Center for Infectious Disease"/>
            <person name="Wu L."/>
            <person name="Ma J."/>
        </authorList>
    </citation>
    <scope>NUCLEOTIDE SEQUENCE [LARGE SCALE GENOMIC DNA]</scope>
    <source>
        <strain evidence="2 3">JCM 16001</strain>
    </source>
</reference>
<evidence type="ECO:0000313" key="3">
    <source>
        <dbReference type="Proteomes" id="UP001499851"/>
    </source>
</evidence>
<dbReference type="InterPro" id="IPR036188">
    <property type="entry name" value="FAD/NAD-bd_sf"/>
</dbReference>
<dbReference type="InterPro" id="IPR023753">
    <property type="entry name" value="FAD/NAD-binding_dom"/>
</dbReference>
<comment type="caution">
    <text evidence="2">The sequence shown here is derived from an EMBL/GenBank/DDBJ whole genome shotgun (WGS) entry which is preliminary data.</text>
</comment>
<organism evidence="2 3">
    <name type="scientific">Glycomyces endophyticus</name>
    <dbReference type="NCBI Taxonomy" id="480996"/>
    <lineage>
        <taxon>Bacteria</taxon>
        <taxon>Bacillati</taxon>
        <taxon>Actinomycetota</taxon>
        <taxon>Actinomycetes</taxon>
        <taxon>Glycomycetales</taxon>
        <taxon>Glycomycetaceae</taxon>
        <taxon>Glycomyces</taxon>
    </lineage>
</organism>
<name>A0ABN2GSY2_9ACTN</name>
<feature type="domain" description="FAD/NAD(P)-binding" evidence="1">
    <location>
        <begin position="17"/>
        <end position="135"/>
    </location>
</feature>
<dbReference type="PANTHER" id="PTHR43755:SF1">
    <property type="entry name" value="FAD-DEPENDENT PYRIDINE NUCLEOTIDE-DISULPHIDE OXIDOREDUCTASE"/>
    <property type="match status" value="1"/>
</dbReference>
<dbReference type="Pfam" id="PF07992">
    <property type="entry name" value="Pyr_redox_2"/>
    <property type="match status" value="1"/>
</dbReference>
<dbReference type="InterPro" id="IPR052541">
    <property type="entry name" value="SQRD"/>
</dbReference>
<evidence type="ECO:0000259" key="1">
    <source>
        <dbReference type="Pfam" id="PF07992"/>
    </source>
</evidence>
<dbReference type="SUPFAM" id="SSF51905">
    <property type="entry name" value="FAD/NAD(P)-binding domain"/>
    <property type="match status" value="2"/>
</dbReference>
<evidence type="ECO:0000313" key="2">
    <source>
        <dbReference type="EMBL" id="GAA1676266.1"/>
    </source>
</evidence>
<protein>
    <recommendedName>
        <fullName evidence="1">FAD/NAD(P)-binding domain-containing protein</fullName>
    </recommendedName>
</protein>
<dbReference type="Proteomes" id="UP001499851">
    <property type="component" value="Unassembled WGS sequence"/>
</dbReference>
<dbReference type="Gene3D" id="3.50.50.60">
    <property type="entry name" value="FAD/NAD(P)-binding domain"/>
    <property type="match status" value="2"/>
</dbReference>